<organism evidence="2 3">
    <name type="scientific">Cryptolaemus montrouzieri</name>
    <dbReference type="NCBI Taxonomy" id="559131"/>
    <lineage>
        <taxon>Eukaryota</taxon>
        <taxon>Metazoa</taxon>
        <taxon>Ecdysozoa</taxon>
        <taxon>Arthropoda</taxon>
        <taxon>Hexapoda</taxon>
        <taxon>Insecta</taxon>
        <taxon>Pterygota</taxon>
        <taxon>Neoptera</taxon>
        <taxon>Endopterygota</taxon>
        <taxon>Coleoptera</taxon>
        <taxon>Polyphaga</taxon>
        <taxon>Cucujiformia</taxon>
        <taxon>Coccinelloidea</taxon>
        <taxon>Coccinellidae</taxon>
        <taxon>Scymninae</taxon>
        <taxon>Scymnini</taxon>
        <taxon>Cryptolaemus</taxon>
    </lineage>
</organism>
<comment type="caution">
    <text evidence="2">The sequence shown here is derived from an EMBL/GenBank/DDBJ whole genome shotgun (WGS) entry which is preliminary data.</text>
</comment>
<feature type="domain" description="Reverse transcriptase" evidence="1">
    <location>
        <begin position="1"/>
        <end position="144"/>
    </location>
</feature>
<dbReference type="PROSITE" id="PS50878">
    <property type="entry name" value="RT_POL"/>
    <property type="match status" value="1"/>
</dbReference>
<protein>
    <recommendedName>
        <fullName evidence="1">Reverse transcriptase domain-containing protein</fullName>
    </recommendedName>
</protein>
<dbReference type="InterPro" id="IPR000477">
    <property type="entry name" value="RT_dom"/>
</dbReference>
<evidence type="ECO:0000259" key="1">
    <source>
        <dbReference type="PROSITE" id="PS50878"/>
    </source>
</evidence>
<keyword evidence="3" id="KW-1185">Reference proteome</keyword>
<dbReference type="Proteomes" id="UP001516400">
    <property type="component" value="Unassembled WGS sequence"/>
</dbReference>
<evidence type="ECO:0000313" key="3">
    <source>
        <dbReference type="Proteomes" id="UP001516400"/>
    </source>
</evidence>
<reference evidence="2 3" key="1">
    <citation type="journal article" date="2021" name="BMC Biol.">
        <title>Horizontally acquired antibacterial genes associated with adaptive radiation of ladybird beetles.</title>
        <authorList>
            <person name="Li H.S."/>
            <person name="Tang X.F."/>
            <person name="Huang Y.H."/>
            <person name="Xu Z.Y."/>
            <person name="Chen M.L."/>
            <person name="Du X.Y."/>
            <person name="Qiu B.Y."/>
            <person name="Chen P.T."/>
            <person name="Zhang W."/>
            <person name="Slipinski A."/>
            <person name="Escalona H.E."/>
            <person name="Waterhouse R.M."/>
            <person name="Zwick A."/>
            <person name="Pang H."/>
        </authorList>
    </citation>
    <scope>NUCLEOTIDE SEQUENCE [LARGE SCALE GENOMIC DNA]</scope>
    <source>
        <strain evidence="2">SYSU2018</strain>
    </source>
</reference>
<sequence>MSLALQVEIAAVDFTYGGIRYIAKCLYRTPDGNIDIFFSQLDRVLEKISSEDCKIFIAGDFDIYFKKVEIERDGITCLSMSIFKGRMGIAQGSDIGPLFFLVFMNDISDAVVNLDCSLVNFADDSNLLIGAESEVKLFHNQSTS</sequence>
<dbReference type="EMBL" id="JABFTP020000185">
    <property type="protein sequence ID" value="KAL3287947.1"/>
    <property type="molecule type" value="Genomic_DNA"/>
</dbReference>
<evidence type="ECO:0000313" key="2">
    <source>
        <dbReference type="EMBL" id="KAL3287947.1"/>
    </source>
</evidence>
<dbReference type="AlphaFoldDB" id="A0ABD2PAB6"/>
<name>A0ABD2PAB6_9CUCU</name>
<gene>
    <name evidence="2" type="ORF">HHI36_002403</name>
</gene>
<accession>A0ABD2PAB6</accession>
<proteinExistence type="predicted"/>